<comment type="similarity">
    <text evidence="2">Belongs to the FAD-dependent oxidoreductase family.</text>
</comment>
<evidence type="ECO:0000259" key="6">
    <source>
        <dbReference type="Pfam" id="PF07992"/>
    </source>
</evidence>
<dbReference type="RefSeq" id="WP_380204155.1">
    <property type="nucleotide sequence ID" value="NZ_JBHTEK010000001.1"/>
</dbReference>
<keyword evidence="5" id="KW-0472">Membrane</keyword>
<evidence type="ECO:0000313" key="7">
    <source>
        <dbReference type="EMBL" id="MFC7668661.1"/>
    </source>
</evidence>
<dbReference type="EMBL" id="JBHTEK010000001">
    <property type="protein sequence ID" value="MFC7668661.1"/>
    <property type="molecule type" value="Genomic_DNA"/>
</dbReference>
<keyword evidence="3" id="KW-0285">Flavoprotein</keyword>
<evidence type="ECO:0000256" key="3">
    <source>
        <dbReference type="ARBA" id="ARBA00022630"/>
    </source>
</evidence>
<accession>A0ABW2U852</accession>
<dbReference type="PRINTS" id="PR00411">
    <property type="entry name" value="PNDRDTASEI"/>
</dbReference>
<evidence type="ECO:0000313" key="8">
    <source>
        <dbReference type="Proteomes" id="UP001596513"/>
    </source>
</evidence>
<keyword evidence="8" id="KW-1185">Reference proteome</keyword>
<evidence type="ECO:0000256" key="2">
    <source>
        <dbReference type="ARBA" id="ARBA00006442"/>
    </source>
</evidence>
<keyword evidence="5" id="KW-0812">Transmembrane</keyword>
<name>A0ABW2U852_9BACT</name>
<sequence length="524" mass="58287">MHLVIIGNGITGVTCALAVRRLQPDARITIVSSESAHHYSRTALMYVYMGHLRPQDIKPYEDWFWDENRLGLVHATATALSTDENLLTLDNGTTLSYDQLLLATGSESTRYDWPGQDLAGVQGLYNLPDLEAMTRDTHGISRGVVVGGGLIGVELAEMLHSRGIEAVVLVRDARYWGNVLPPEEANLIDRQFQENHVPVRYGTELRDILGDARGRVRAVVTSAGEEIPCQWVGLATGVTPNLALAKTANLENDRGILVDEYLRTSVPHVYAAGDCAQHRRPAAGQVLIEQLWYTGRMQGETVAHTICGQPTPYRRGVWFNSAKFFNLEYQTYGQAPAGPTPGLESFYWEHPSARAAFRVYFRQEAPHAVVGFNALGLRLRHDVCERWIEQRTPVAAVLAHLGAANFDPEFFPQHEPAMVAAFNHQFPQQHVTLKQKKACLPASLTSISSVDLSKLYRPSALNSFQFIALTGLLMSAGAHLILHFFVRHTPAGFNWLYVCWAGFYVVGTLINLFGKPDEPHEHHH</sequence>
<evidence type="ECO:0000256" key="4">
    <source>
        <dbReference type="ARBA" id="ARBA00022827"/>
    </source>
</evidence>
<keyword evidence="4" id="KW-0274">FAD</keyword>
<reference evidence="8" key="1">
    <citation type="journal article" date="2019" name="Int. J. Syst. Evol. Microbiol.">
        <title>The Global Catalogue of Microorganisms (GCM) 10K type strain sequencing project: providing services to taxonomists for standard genome sequencing and annotation.</title>
        <authorList>
            <consortium name="The Broad Institute Genomics Platform"/>
            <consortium name="The Broad Institute Genome Sequencing Center for Infectious Disease"/>
            <person name="Wu L."/>
            <person name="Ma J."/>
        </authorList>
    </citation>
    <scope>NUCLEOTIDE SEQUENCE [LARGE SCALE GENOMIC DNA]</scope>
    <source>
        <strain evidence="8">JCM 19635</strain>
    </source>
</reference>
<dbReference type="PANTHER" id="PTHR43429:SF3">
    <property type="entry name" value="NITRITE REDUCTASE [NAD(P)H]"/>
    <property type="match status" value="1"/>
</dbReference>
<dbReference type="SUPFAM" id="SSF51905">
    <property type="entry name" value="FAD/NAD(P)-binding domain"/>
    <property type="match status" value="1"/>
</dbReference>
<dbReference type="InterPro" id="IPR050260">
    <property type="entry name" value="FAD-bd_OxRdtase"/>
</dbReference>
<gene>
    <name evidence="7" type="ORF">ACFQT0_15750</name>
</gene>
<dbReference type="InterPro" id="IPR036188">
    <property type="entry name" value="FAD/NAD-bd_sf"/>
</dbReference>
<feature type="domain" description="FAD/NAD(P)-binding" evidence="6">
    <location>
        <begin position="2"/>
        <end position="285"/>
    </location>
</feature>
<dbReference type="PRINTS" id="PR00368">
    <property type="entry name" value="FADPNR"/>
</dbReference>
<proteinExistence type="inferred from homology"/>
<feature type="transmembrane region" description="Helical" evidence="5">
    <location>
        <begin position="493"/>
        <end position="514"/>
    </location>
</feature>
<dbReference type="Gene3D" id="3.50.50.60">
    <property type="entry name" value="FAD/NAD(P)-binding domain"/>
    <property type="match status" value="2"/>
</dbReference>
<organism evidence="7 8">
    <name type="scientific">Hymenobacter humi</name>
    <dbReference type="NCBI Taxonomy" id="1411620"/>
    <lineage>
        <taxon>Bacteria</taxon>
        <taxon>Pseudomonadati</taxon>
        <taxon>Bacteroidota</taxon>
        <taxon>Cytophagia</taxon>
        <taxon>Cytophagales</taxon>
        <taxon>Hymenobacteraceae</taxon>
        <taxon>Hymenobacter</taxon>
    </lineage>
</organism>
<evidence type="ECO:0000256" key="1">
    <source>
        <dbReference type="ARBA" id="ARBA00001974"/>
    </source>
</evidence>
<protein>
    <submittedName>
        <fullName evidence="7">NAD(P)/FAD-dependent oxidoreductase</fullName>
    </submittedName>
</protein>
<dbReference type="InterPro" id="IPR023753">
    <property type="entry name" value="FAD/NAD-binding_dom"/>
</dbReference>
<evidence type="ECO:0000256" key="5">
    <source>
        <dbReference type="SAM" id="Phobius"/>
    </source>
</evidence>
<dbReference type="Pfam" id="PF07992">
    <property type="entry name" value="Pyr_redox_2"/>
    <property type="match status" value="1"/>
</dbReference>
<comment type="cofactor">
    <cofactor evidence="1">
        <name>FAD</name>
        <dbReference type="ChEBI" id="CHEBI:57692"/>
    </cofactor>
</comment>
<keyword evidence="5" id="KW-1133">Transmembrane helix</keyword>
<dbReference type="Proteomes" id="UP001596513">
    <property type="component" value="Unassembled WGS sequence"/>
</dbReference>
<comment type="caution">
    <text evidence="7">The sequence shown here is derived from an EMBL/GenBank/DDBJ whole genome shotgun (WGS) entry which is preliminary data.</text>
</comment>
<dbReference type="PANTHER" id="PTHR43429">
    <property type="entry name" value="PYRIDINE NUCLEOTIDE-DISULFIDE OXIDOREDUCTASE DOMAIN-CONTAINING"/>
    <property type="match status" value="1"/>
</dbReference>
<feature type="transmembrane region" description="Helical" evidence="5">
    <location>
        <begin position="464"/>
        <end position="486"/>
    </location>
</feature>